<sequence>MEEESSGFTIYAVAIAITIFCLRLYFYIRGQFRPLNLNHKHVLITGASSGLGRELAQECFMKGAKLTLIARDKLTLIDTAKKICRGVDNSGQGEYVQVFDVDISNAEKMEAVIERAENRFGEIFLCFAFAGNISGGYFLETGLNKFKEMMETNYLGTINTVMPVAKRMSKIRMGHICLVGSAHSYLPIPGSCAWAASRAAVSCLANEIRPELARYNVKVYLFSPGPMDTPGYYQHKQSCTKEIEDLEGPPMRHETVCEILLNGISAGDFHITSHDYYSFLRISSLGGLSRNHLLLDLTFSWLSVLVGHLHSLYIDFKLSRAKFKK</sequence>
<comment type="caution">
    <text evidence="2">The sequence shown here is derived from an EMBL/GenBank/DDBJ whole genome shotgun (WGS) entry which is preliminary data.</text>
</comment>
<dbReference type="PANTHER" id="PTHR43550">
    <property type="entry name" value="3-KETODIHYDROSPHINGOSINE REDUCTASE"/>
    <property type="match status" value="1"/>
</dbReference>
<dbReference type="PANTHER" id="PTHR43550:SF3">
    <property type="entry name" value="3-KETODIHYDROSPHINGOSINE REDUCTASE"/>
    <property type="match status" value="1"/>
</dbReference>
<keyword evidence="1" id="KW-0812">Transmembrane</keyword>
<dbReference type="AlphaFoldDB" id="A0AAU9IS95"/>
<dbReference type="GO" id="GO:0006666">
    <property type="term" value="P:3-keto-sphinganine metabolic process"/>
    <property type="evidence" value="ECO:0007669"/>
    <property type="project" value="TreeGrafter"/>
</dbReference>
<dbReference type="GO" id="GO:0005789">
    <property type="term" value="C:endoplasmic reticulum membrane"/>
    <property type="evidence" value="ECO:0007669"/>
    <property type="project" value="TreeGrafter"/>
</dbReference>
<dbReference type="GO" id="GO:0030148">
    <property type="term" value="P:sphingolipid biosynthetic process"/>
    <property type="evidence" value="ECO:0007669"/>
    <property type="project" value="TreeGrafter"/>
</dbReference>
<reference evidence="2" key="1">
    <citation type="submission" date="2021-09" db="EMBL/GenBank/DDBJ databases">
        <authorList>
            <consortium name="AG Swart"/>
            <person name="Singh M."/>
            <person name="Singh A."/>
            <person name="Seah K."/>
            <person name="Emmerich C."/>
        </authorList>
    </citation>
    <scope>NUCLEOTIDE SEQUENCE</scope>
    <source>
        <strain evidence="2">ATCC30299</strain>
    </source>
</reference>
<proteinExistence type="predicted"/>
<dbReference type="InterPro" id="IPR036291">
    <property type="entry name" value="NAD(P)-bd_dom_sf"/>
</dbReference>
<dbReference type="PRINTS" id="PR00081">
    <property type="entry name" value="GDHRDH"/>
</dbReference>
<evidence type="ECO:0000313" key="3">
    <source>
        <dbReference type="Proteomes" id="UP001162131"/>
    </source>
</evidence>
<dbReference type="Pfam" id="PF00106">
    <property type="entry name" value="adh_short"/>
    <property type="match status" value="1"/>
</dbReference>
<gene>
    <name evidence="2" type="ORF">BSTOLATCC_MIC20945</name>
</gene>
<organism evidence="2 3">
    <name type="scientific">Blepharisma stoltei</name>
    <dbReference type="NCBI Taxonomy" id="1481888"/>
    <lineage>
        <taxon>Eukaryota</taxon>
        <taxon>Sar</taxon>
        <taxon>Alveolata</taxon>
        <taxon>Ciliophora</taxon>
        <taxon>Postciliodesmatophora</taxon>
        <taxon>Heterotrichea</taxon>
        <taxon>Heterotrichida</taxon>
        <taxon>Blepharismidae</taxon>
        <taxon>Blepharisma</taxon>
    </lineage>
</organism>
<dbReference type="GO" id="GO:0047560">
    <property type="term" value="F:3-dehydrosphinganine reductase activity"/>
    <property type="evidence" value="ECO:0007669"/>
    <property type="project" value="TreeGrafter"/>
</dbReference>
<name>A0AAU9IS95_9CILI</name>
<dbReference type="Proteomes" id="UP001162131">
    <property type="component" value="Unassembled WGS sequence"/>
</dbReference>
<evidence type="ECO:0000256" key="1">
    <source>
        <dbReference type="SAM" id="Phobius"/>
    </source>
</evidence>
<evidence type="ECO:0000313" key="2">
    <source>
        <dbReference type="EMBL" id="CAG9318471.1"/>
    </source>
</evidence>
<accession>A0AAU9IS95</accession>
<protein>
    <recommendedName>
        <fullName evidence="4">3-dehydrosphinganine reductase</fullName>
    </recommendedName>
</protein>
<dbReference type="EMBL" id="CAJZBQ010000020">
    <property type="protein sequence ID" value="CAG9318471.1"/>
    <property type="molecule type" value="Genomic_DNA"/>
</dbReference>
<keyword evidence="1" id="KW-0472">Membrane</keyword>
<dbReference type="Gene3D" id="3.40.50.720">
    <property type="entry name" value="NAD(P)-binding Rossmann-like Domain"/>
    <property type="match status" value="1"/>
</dbReference>
<feature type="transmembrane region" description="Helical" evidence="1">
    <location>
        <begin position="6"/>
        <end position="26"/>
    </location>
</feature>
<keyword evidence="1" id="KW-1133">Transmembrane helix</keyword>
<evidence type="ECO:0008006" key="4">
    <source>
        <dbReference type="Google" id="ProtNLM"/>
    </source>
</evidence>
<dbReference type="SUPFAM" id="SSF51735">
    <property type="entry name" value="NAD(P)-binding Rossmann-fold domains"/>
    <property type="match status" value="1"/>
</dbReference>
<dbReference type="InterPro" id="IPR002347">
    <property type="entry name" value="SDR_fam"/>
</dbReference>
<keyword evidence="3" id="KW-1185">Reference proteome</keyword>